<protein>
    <recommendedName>
        <fullName evidence="8">EGF-like domain-containing protein</fullName>
    </recommendedName>
</protein>
<name>A0A7M5WLF5_9CNID</name>
<feature type="transmembrane region" description="Helical" evidence="6">
    <location>
        <begin position="361"/>
        <end position="382"/>
    </location>
</feature>
<proteinExistence type="predicted"/>
<dbReference type="PANTHER" id="PTHR24373">
    <property type="entry name" value="SLIT RELATED LEUCINE-RICH REPEAT NEURONAL PROTEIN"/>
    <property type="match status" value="1"/>
</dbReference>
<sequence>MKITIYFGLILAIVRQTFSCPTECFCMDRKMTCQNVILKEDDLANLQIPKDITELVLSSNELKTISENTMTNLRHLESLEISDNAFTKIPIFTFRGFSNLRRLVLSNNQITELTEGSFIGLDKCGHLDLKQNRIKQLQPGVFDKLTLSIYEIHLEDNELKSLQNGVFPQLKFLKDLFLTRNEIKNIDSQVFAQMRMEHLGLGSNQIQVIPSSAFEGFRIKTRINLLNNPLDCSCKHAMGYKINFQHLRHKLWGHCKTPYHFEPYSTEIMNAHEELDHCSMCDLNPCRNQGKCTGNKTSFKCACQERYKGQTCEVNICQGYTQKPEVSVIPDRIPLKQINHTEIVIVQERINDEDDAKKLKILYAMCSFEFIVIICFVVYFMWKRYEEWKLRKKYEHEKSRAILFSIRNQTNAQLAKALVEENEEFPADLKQMILKGSVPV</sequence>
<keyword evidence="1" id="KW-0433">Leucine-rich repeat</keyword>
<dbReference type="SMART" id="SM00181">
    <property type="entry name" value="EGF"/>
    <property type="match status" value="1"/>
</dbReference>
<evidence type="ECO:0000313" key="10">
    <source>
        <dbReference type="Proteomes" id="UP000594262"/>
    </source>
</evidence>
<dbReference type="PROSITE" id="PS50026">
    <property type="entry name" value="EGF_3"/>
    <property type="match status" value="1"/>
</dbReference>
<dbReference type="InterPro" id="IPR000742">
    <property type="entry name" value="EGF"/>
</dbReference>
<feature type="domain" description="EGF-like" evidence="8">
    <location>
        <begin position="279"/>
        <end position="313"/>
    </location>
</feature>
<dbReference type="PROSITE" id="PS51450">
    <property type="entry name" value="LRR"/>
    <property type="match status" value="1"/>
</dbReference>
<dbReference type="InterPro" id="IPR001881">
    <property type="entry name" value="EGF-like_Ca-bd_dom"/>
</dbReference>
<dbReference type="SUPFAM" id="SSF57196">
    <property type="entry name" value="EGF/Laminin"/>
    <property type="match status" value="1"/>
</dbReference>
<evidence type="ECO:0000313" key="9">
    <source>
        <dbReference type="EnsemblMetazoa" id="CLYHEMP009416.1"/>
    </source>
</evidence>
<dbReference type="PANTHER" id="PTHR24373:SF370">
    <property type="entry name" value="FISH-LIPS, ISOFORM E"/>
    <property type="match status" value="1"/>
</dbReference>
<dbReference type="Proteomes" id="UP000594262">
    <property type="component" value="Unplaced"/>
</dbReference>
<keyword evidence="6" id="KW-0812">Transmembrane</keyword>
<evidence type="ECO:0000256" key="5">
    <source>
        <dbReference type="PROSITE-ProRule" id="PRU00076"/>
    </source>
</evidence>
<dbReference type="AlphaFoldDB" id="A0A7M5WLF5"/>
<keyword evidence="6" id="KW-0472">Membrane</keyword>
<keyword evidence="5" id="KW-0245">EGF-like domain</keyword>
<dbReference type="CDD" id="cd00054">
    <property type="entry name" value="EGF_CA"/>
    <property type="match status" value="1"/>
</dbReference>
<evidence type="ECO:0000259" key="8">
    <source>
        <dbReference type="PROSITE" id="PS50026"/>
    </source>
</evidence>
<feature type="disulfide bond" evidence="5">
    <location>
        <begin position="303"/>
        <end position="312"/>
    </location>
</feature>
<evidence type="ECO:0000256" key="6">
    <source>
        <dbReference type="SAM" id="Phobius"/>
    </source>
</evidence>
<reference evidence="9" key="1">
    <citation type="submission" date="2021-01" db="UniProtKB">
        <authorList>
            <consortium name="EnsemblMetazoa"/>
        </authorList>
    </citation>
    <scope>IDENTIFICATION</scope>
</reference>
<dbReference type="Gene3D" id="2.10.25.10">
    <property type="entry name" value="Laminin"/>
    <property type="match status" value="1"/>
</dbReference>
<dbReference type="GO" id="GO:0005509">
    <property type="term" value="F:calcium ion binding"/>
    <property type="evidence" value="ECO:0007669"/>
    <property type="project" value="InterPro"/>
</dbReference>
<evidence type="ECO:0000256" key="2">
    <source>
        <dbReference type="ARBA" id="ARBA00022729"/>
    </source>
</evidence>
<keyword evidence="2 7" id="KW-0732">Signal</keyword>
<dbReference type="SUPFAM" id="SSF52058">
    <property type="entry name" value="L domain-like"/>
    <property type="match status" value="1"/>
</dbReference>
<dbReference type="PROSITE" id="PS00022">
    <property type="entry name" value="EGF_1"/>
    <property type="match status" value="1"/>
</dbReference>
<dbReference type="SMART" id="SM00369">
    <property type="entry name" value="LRR_TYP"/>
    <property type="match status" value="6"/>
</dbReference>
<dbReference type="Pfam" id="PF00008">
    <property type="entry name" value="EGF"/>
    <property type="match status" value="1"/>
</dbReference>
<dbReference type="EnsemblMetazoa" id="CLYHEMT009416.1">
    <property type="protein sequence ID" value="CLYHEMP009416.1"/>
    <property type="gene ID" value="CLYHEMG009416"/>
</dbReference>
<dbReference type="InterPro" id="IPR032675">
    <property type="entry name" value="LRR_dom_sf"/>
</dbReference>
<evidence type="ECO:0000256" key="7">
    <source>
        <dbReference type="SAM" id="SignalP"/>
    </source>
</evidence>
<dbReference type="RefSeq" id="XP_066922318.1">
    <property type="nucleotide sequence ID" value="XM_067066217.1"/>
</dbReference>
<keyword evidence="3" id="KW-0677">Repeat</keyword>
<evidence type="ECO:0000256" key="4">
    <source>
        <dbReference type="ARBA" id="ARBA00023157"/>
    </source>
</evidence>
<dbReference type="InterPro" id="IPR003591">
    <property type="entry name" value="Leu-rich_rpt_typical-subtyp"/>
</dbReference>
<dbReference type="InterPro" id="IPR050328">
    <property type="entry name" value="Dev_Immune_Receptor"/>
</dbReference>
<keyword evidence="10" id="KW-1185">Reference proteome</keyword>
<dbReference type="GO" id="GO:0005615">
    <property type="term" value="C:extracellular space"/>
    <property type="evidence" value="ECO:0007669"/>
    <property type="project" value="TreeGrafter"/>
</dbReference>
<dbReference type="OrthoDB" id="5977656at2759"/>
<dbReference type="SMART" id="SM00179">
    <property type="entry name" value="EGF_CA"/>
    <property type="match status" value="1"/>
</dbReference>
<keyword evidence="6" id="KW-1133">Transmembrane helix</keyword>
<dbReference type="GeneID" id="136809671"/>
<comment type="caution">
    <text evidence="5">Lacks conserved residue(s) required for the propagation of feature annotation.</text>
</comment>
<dbReference type="Pfam" id="PF13855">
    <property type="entry name" value="LRR_8"/>
    <property type="match status" value="2"/>
</dbReference>
<evidence type="ECO:0000256" key="1">
    <source>
        <dbReference type="ARBA" id="ARBA00022614"/>
    </source>
</evidence>
<dbReference type="InterPro" id="IPR001611">
    <property type="entry name" value="Leu-rich_rpt"/>
</dbReference>
<accession>A0A7M5WLF5</accession>
<keyword evidence="4 5" id="KW-1015">Disulfide bond</keyword>
<organism evidence="9 10">
    <name type="scientific">Clytia hemisphaerica</name>
    <dbReference type="NCBI Taxonomy" id="252671"/>
    <lineage>
        <taxon>Eukaryota</taxon>
        <taxon>Metazoa</taxon>
        <taxon>Cnidaria</taxon>
        <taxon>Hydrozoa</taxon>
        <taxon>Hydroidolina</taxon>
        <taxon>Leptothecata</taxon>
        <taxon>Obeliida</taxon>
        <taxon>Clytiidae</taxon>
        <taxon>Clytia</taxon>
    </lineage>
</organism>
<dbReference type="Gene3D" id="3.80.10.10">
    <property type="entry name" value="Ribonuclease Inhibitor"/>
    <property type="match status" value="2"/>
</dbReference>
<feature type="chain" id="PRO_5029855941" description="EGF-like domain-containing protein" evidence="7">
    <location>
        <begin position="20"/>
        <end position="440"/>
    </location>
</feature>
<feature type="signal peptide" evidence="7">
    <location>
        <begin position="1"/>
        <end position="19"/>
    </location>
</feature>
<evidence type="ECO:0000256" key="3">
    <source>
        <dbReference type="ARBA" id="ARBA00022737"/>
    </source>
</evidence>
<dbReference type="GO" id="GO:0031012">
    <property type="term" value="C:extracellular matrix"/>
    <property type="evidence" value="ECO:0007669"/>
    <property type="project" value="TreeGrafter"/>
</dbReference>